<dbReference type="InterPro" id="IPR051454">
    <property type="entry name" value="RNA/ubiquinone_mod_enzymes"/>
</dbReference>
<dbReference type="InterPro" id="IPR020988">
    <property type="entry name" value="Pept_U32_collagenase"/>
</dbReference>
<evidence type="ECO:0000313" key="3">
    <source>
        <dbReference type="Proteomes" id="UP000419017"/>
    </source>
</evidence>
<dbReference type="Proteomes" id="UP000419017">
    <property type="component" value="Unassembled WGS sequence"/>
</dbReference>
<gene>
    <name evidence="2" type="ORF">OMES3154_00695</name>
</gene>
<dbReference type="InterPro" id="IPR001539">
    <property type="entry name" value="Peptidase_U32"/>
</dbReference>
<dbReference type="PANTHER" id="PTHR30217">
    <property type="entry name" value="PEPTIDASE U32 FAMILY"/>
    <property type="match status" value="1"/>
</dbReference>
<dbReference type="AlphaFoldDB" id="A0A6I8MD93"/>
<sequence length="715" mass="82579">MDIVGPAGNYEKLKAAIKAGANEVYMGLKGFGARRNNDNLGYEEIFEGIDYAHTRGVKCLLTLNTVMKDIELKNAINAFMPIYEHGIDAVIIQDLGMISVLKKNFPDLVLHGSTQMTVANSDEANYMKSLGLKRVVLARELSFEEIKTIRENTDIELEVFVSGAMCISYSGNCYVSSFIGGRSGNRGMCAYTCRKKFKEDNNELKYTLSPNDQLLKKEEIEKLKSIGINSIKVEGRKKNPNYVFETVSYYRDVLDGIEHESMSYKLFNRGYSKGYFYLDNKLMNTKYSSNFGYLIGKNKEGKITLLDELENGDGVQFVDENFETIEGIFVNRIMLNNKKVAIAKKGDEIELNMPKNTKYVYKNYSKKINDILDNQRKIVKRYLDINAKLIVMKNEKLSLEYSYKNISAKIEYDVVKEASKKPITKEMLESKISELGDTSFNVKNADIVYDGISFVSFSELKKLKRECQELLHEKIIDSYKREKVLVNYNEYDKTASKKEYIISALVENEEQKRACIDFGIEKIYEAGYDISKQKNIDRKEITDTKNLAYNFKQLLDGKKKNIKQSVNWNFNIFNNYAVDAFSSFPNIDTIFLSPELSYKQIRRITTNSNKKGLVIYGYLKAMYIEHPLITKDYMEIQGEFYDRYRLRKNSLDNIELYLYKPMNLIPKLDLIEELGLDELRLDFTFETYDEVIKILKSIKNRSGKYNGYSFDMGVS</sequence>
<dbReference type="RefSeq" id="WP_156683408.1">
    <property type="nucleotide sequence ID" value="NZ_CABWIB010000001.1"/>
</dbReference>
<dbReference type="EMBL" id="CABWIB010000001">
    <property type="protein sequence ID" value="VWL85410.1"/>
    <property type="molecule type" value="Genomic_DNA"/>
</dbReference>
<keyword evidence="3" id="KW-1185">Reference proteome</keyword>
<name>A0A6I8MD93_9FUSO</name>
<dbReference type="PANTHER" id="PTHR30217:SF10">
    <property type="entry name" value="23S RRNA 5-HYDROXYCYTIDINE C2501 SYNTHASE"/>
    <property type="match status" value="1"/>
</dbReference>
<dbReference type="Pfam" id="PF01136">
    <property type="entry name" value="Peptidase_U32"/>
    <property type="match status" value="1"/>
</dbReference>
<dbReference type="Pfam" id="PF12392">
    <property type="entry name" value="DUF3656"/>
    <property type="match status" value="1"/>
</dbReference>
<evidence type="ECO:0000313" key="2">
    <source>
        <dbReference type="EMBL" id="VWL85410.1"/>
    </source>
</evidence>
<organism evidence="2 3">
    <name type="scientific">Oceanivirga miroungae</name>
    <dbReference type="NCBI Taxonomy" id="1130046"/>
    <lineage>
        <taxon>Bacteria</taxon>
        <taxon>Fusobacteriati</taxon>
        <taxon>Fusobacteriota</taxon>
        <taxon>Fusobacteriia</taxon>
        <taxon>Fusobacteriales</taxon>
        <taxon>Leptotrichiaceae</taxon>
        <taxon>Oceanivirga</taxon>
    </lineage>
</organism>
<dbReference type="PROSITE" id="PS01276">
    <property type="entry name" value="PEPTIDASE_U32"/>
    <property type="match status" value="1"/>
</dbReference>
<accession>A0A6I8MD93</accession>
<evidence type="ECO:0000259" key="1">
    <source>
        <dbReference type="Pfam" id="PF12392"/>
    </source>
</evidence>
<protein>
    <submittedName>
        <fullName evidence="2">Peptidase U32</fullName>
    </submittedName>
</protein>
<reference evidence="2 3" key="1">
    <citation type="submission" date="2019-10" db="EMBL/GenBank/DDBJ databases">
        <authorList>
            <person name="Blom J."/>
        </authorList>
    </citation>
    <scope>NUCLEOTIDE SEQUENCE [LARGE SCALE GENOMIC DNA]</scope>
    <source>
        <strain evidence="2 3">ES3154-GLU</strain>
    </source>
</reference>
<proteinExistence type="predicted"/>
<feature type="domain" description="Peptidase U32 collagenase" evidence="1">
    <location>
        <begin position="360"/>
        <end position="475"/>
    </location>
</feature>